<dbReference type="OrthoDB" id="437973at2759"/>
<organism evidence="2 3">
    <name type="scientific">Spizellomyces punctatus (strain DAOM BR117)</name>
    <dbReference type="NCBI Taxonomy" id="645134"/>
    <lineage>
        <taxon>Eukaryota</taxon>
        <taxon>Fungi</taxon>
        <taxon>Fungi incertae sedis</taxon>
        <taxon>Chytridiomycota</taxon>
        <taxon>Chytridiomycota incertae sedis</taxon>
        <taxon>Chytridiomycetes</taxon>
        <taxon>Spizellomycetales</taxon>
        <taxon>Spizellomycetaceae</taxon>
        <taxon>Spizellomyces</taxon>
    </lineage>
</organism>
<dbReference type="RefSeq" id="XP_016612483.1">
    <property type="nucleotide sequence ID" value="XM_016748506.1"/>
</dbReference>
<protein>
    <recommendedName>
        <fullName evidence="4">Zinc knuckle domain-containing protein</fullName>
    </recommendedName>
</protein>
<dbReference type="OMA" id="SRTMQFK"/>
<sequence>MTQPPIFGAPTAPVESLSQISTFRRGRQQPGQCQKCLGYGHWTYECKSTRPYVSRPTRTQQLSKPILPSAMVKKDPTGLRRSQKGLADEILRKKRRERGEDSSESGSDSDSDSESSSSSSSSSSSDSSSDSSDSSSSDSDSSSSESESESEDDRDKRSKKRRRRS</sequence>
<dbReference type="EMBL" id="KQ257450">
    <property type="protein sequence ID" value="KND04444.1"/>
    <property type="molecule type" value="Genomic_DNA"/>
</dbReference>
<dbReference type="GeneID" id="27683919"/>
<dbReference type="PANTHER" id="PTHR13491:SF0">
    <property type="entry name" value="ZINC FINGER CCHC DOMAIN-CONTAINING PROTEIN 10"/>
    <property type="match status" value="1"/>
</dbReference>
<dbReference type="Proteomes" id="UP000053201">
    <property type="component" value="Unassembled WGS sequence"/>
</dbReference>
<keyword evidence="3" id="KW-1185">Reference proteome</keyword>
<dbReference type="AlphaFoldDB" id="A0A0L0HU91"/>
<feature type="region of interest" description="Disordered" evidence="1">
    <location>
        <begin position="49"/>
        <end position="165"/>
    </location>
</feature>
<dbReference type="VEuPathDB" id="FungiDB:SPPG_00173"/>
<feature type="compositionally biased region" description="Low complexity" evidence="1">
    <location>
        <begin position="114"/>
        <end position="145"/>
    </location>
</feature>
<accession>A0A0L0HU91</accession>
<evidence type="ECO:0008006" key="4">
    <source>
        <dbReference type="Google" id="ProtNLM"/>
    </source>
</evidence>
<dbReference type="InterPro" id="IPR036875">
    <property type="entry name" value="Znf_CCHC_sf"/>
</dbReference>
<dbReference type="GO" id="GO:0008270">
    <property type="term" value="F:zinc ion binding"/>
    <property type="evidence" value="ECO:0007669"/>
    <property type="project" value="InterPro"/>
</dbReference>
<evidence type="ECO:0000256" key="1">
    <source>
        <dbReference type="SAM" id="MobiDB-lite"/>
    </source>
</evidence>
<dbReference type="InterPro" id="IPR039715">
    <property type="entry name" value="ZCCHC10"/>
</dbReference>
<dbReference type="eggNOG" id="KOG3116">
    <property type="taxonomic scope" value="Eukaryota"/>
</dbReference>
<evidence type="ECO:0000313" key="3">
    <source>
        <dbReference type="Proteomes" id="UP000053201"/>
    </source>
</evidence>
<dbReference type="InParanoid" id="A0A0L0HU91"/>
<dbReference type="Pfam" id="PF13917">
    <property type="entry name" value="zf-CCHC_3"/>
    <property type="match status" value="1"/>
</dbReference>
<dbReference type="SUPFAM" id="SSF57756">
    <property type="entry name" value="Retrovirus zinc finger-like domains"/>
    <property type="match status" value="1"/>
</dbReference>
<dbReference type="PANTHER" id="PTHR13491">
    <property type="entry name" value="ZCCHC10 PROTEIN"/>
    <property type="match status" value="1"/>
</dbReference>
<dbReference type="GO" id="GO:0003676">
    <property type="term" value="F:nucleic acid binding"/>
    <property type="evidence" value="ECO:0007669"/>
    <property type="project" value="InterPro"/>
</dbReference>
<gene>
    <name evidence="2" type="ORF">SPPG_00173</name>
</gene>
<evidence type="ECO:0000313" key="2">
    <source>
        <dbReference type="EMBL" id="KND04444.1"/>
    </source>
</evidence>
<feature type="compositionally biased region" description="Basic and acidic residues" evidence="1">
    <location>
        <begin position="86"/>
        <end position="101"/>
    </location>
</feature>
<proteinExistence type="predicted"/>
<name>A0A0L0HU91_SPIPD</name>
<reference evidence="2 3" key="1">
    <citation type="submission" date="2009-08" db="EMBL/GenBank/DDBJ databases">
        <title>The Genome Sequence of Spizellomyces punctatus strain DAOM BR117.</title>
        <authorList>
            <consortium name="The Broad Institute Genome Sequencing Platform"/>
            <person name="Russ C."/>
            <person name="Cuomo C."/>
            <person name="Shea T."/>
            <person name="Young S.K."/>
            <person name="Zeng Q."/>
            <person name="Koehrsen M."/>
            <person name="Haas B."/>
            <person name="Borodovsky M."/>
            <person name="Guigo R."/>
            <person name="Alvarado L."/>
            <person name="Berlin A."/>
            <person name="Bochicchio J."/>
            <person name="Borenstein D."/>
            <person name="Chapman S."/>
            <person name="Chen Z."/>
            <person name="Engels R."/>
            <person name="Freedman E."/>
            <person name="Gellesch M."/>
            <person name="Goldberg J."/>
            <person name="Griggs A."/>
            <person name="Gujja S."/>
            <person name="Heiman D."/>
            <person name="Hepburn T."/>
            <person name="Howarth C."/>
            <person name="Jen D."/>
            <person name="Larson L."/>
            <person name="Lewis B."/>
            <person name="Mehta T."/>
            <person name="Park D."/>
            <person name="Pearson M."/>
            <person name="Roberts A."/>
            <person name="Saif S."/>
            <person name="Shenoy N."/>
            <person name="Sisk P."/>
            <person name="Stolte C."/>
            <person name="Sykes S."/>
            <person name="Thomson T."/>
            <person name="Walk T."/>
            <person name="White J."/>
            <person name="Yandava C."/>
            <person name="Burger G."/>
            <person name="Gray M.W."/>
            <person name="Holland P.W.H."/>
            <person name="King N."/>
            <person name="Lang F.B.F."/>
            <person name="Roger A.J."/>
            <person name="Ruiz-Trillo I."/>
            <person name="Lander E."/>
            <person name="Nusbaum C."/>
        </authorList>
    </citation>
    <scope>NUCLEOTIDE SEQUENCE [LARGE SCALE GENOMIC DNA]</scope>
    <source>
        <strain evidence="2 3">DAOM BR117</strain>
    </source>
</reference>